<feature type="compositionally biased region" description="Acidic residues" evidence="1">
    <location>
        <begin position="60"/>
        <end position="74"/>
    </location>
</feature>
<keyword evidence="4" id="KW-1185">Reference proteome</keyword>
<dbReference type="InterPro" id="IPR039876">
    <property type="entry name" value="HAP28"/>
</dbReference>
<feature type="domain" description="Casein kinase substrate phosphoprotein PP28" evidence="2">
    <location>
        <begin position="90"/>
        <end position="167"/>
    </location>
</feature>
<dbReference type="Pfam" id="PF10252">
    <property type="entry name" value="PP28"/>
    <property type="match status" value="1"/>
</dbReference>
<dbReference type="InterPro" id="IPR019380">
    <property type="entry name" value="Casein_kinase_sb_PP28"/>
</dbReference>
<protein>
    <recommendedName>
        <fullName evidence="2">Casein kinase substrate phosphoprotein PP28 domain-containing protein</fullName>
    </recommendedName>
</protein>
<dbReference type="EMBL" id="PNBA02000008">
    <property type="protein sequence ID" value="KAG6416630.1"/>
    <property type="molecule type" value="Genomic_DNA"/>
</dbReference>
<feature type="compositionally biased region" description="Basic residues" evidence="1">
    <location>
        <begin position="1"/>
        <end position="12"/>
    </location>
</feature>
<evidence type="ECO:0000313" key="4">
    <source>
        <dbReference type="Proteomes" id="UP000298416"/>
    </source>
</evidence>
<evidence type="ECO:0000259" key="2">
    <source>
        <dbReference type="Pfam" id="PF10252"/>
    </source>
</evidence>
<organism evidence="3">
    <name type="scientific">Salvia splendens</name>
    <name type="common">Scarlet sage</name>
    <dbReference type="NCBI Taxonomy" id="180675"/>
    <lineage>
        <taxon>Eukaryota</taxon>
        <taxon>Viridiplantae</taxon>
        <taxon>Streptophyta</taxon>
        <taxon>Embryophyta</taxon>
        <taxon>Tracheophyta</taxon>
        <taxon>Spermatophyta</taxon>
        <taxon>Magnoliopsida</taxon>
        <taxon>eudicotyledons</taxon>
        <taxon>Gunneridae</taxon>
        <taxon>Pentapetalae</taxon>
        <taxon>asterids</taxon>
        <taxon>lamiids</taxon>
        <taxon>Lamiales</taxon>
        <taxon>Lamiaceae</taxon>
        <taxon>Nepetoideae</taxon>
        <taxon>Mentheae</taxon>
        <taxon>Salviinae</taxon>
        <taxon>Salvia</taxon>
        <taxon>Salvia subgen. Calosphace</taxon>
        <taxon>core Calosphace</taxon>
    </lineage>
</organism>
<evidence type="ECO:0000256" key="1">
    <source>
        <dbReference type="SAM" id="MobiDB-lite"/>
    </source>
</evidence>
<feature type="region of interest" description="Disordered" evidence="1">
    <location>
        <begin position="1"/>
        <end position="22"/>
    </location>
</feature>
<feature type="compositionally biased region" description="Basic and acidic residues" evidence="1">
    <location>
        <begin position="154"/>
        <end position="177"/>
    </location>
</feature>
<name>A0A8X8XR21_SALSN</name>
<dbReference type="Proteomes" id="UP000298416">
    <property type="component" value="Unassembled WGS sequence"/>
</dbReference>
<gene>
    <name evidence="3" type="ORF">SASPL_124063</name>
</gene>
<proteinExistence type="predicted"/>
<evidence type="ECO:0000313" key="3">
    <source>
        <dbReference type="EMBL" id="KAG6416630.1"/>
    </source>
</evidence>
<comment type="caution">
    <text evidence="3">The sequence shown here is derived from an EMBL/GenBank/DDBJ whole genome shotgun (WGS) entry which is preliminary data.</text>
</comment>
<feature type="region of interest" description="Disordered" evidence="1">
    <location>
        <begin position="60"/>
        <end position="177"/>
    </location>
</feature>
<dbReference type="AlphaFoldDB" id="A0A8X8XR21"/>
<dbReference type="PANTHER" id="PTHR22055">
    <property type="entry name" value="28 KDA HEAT- AND ACID-STABLE PHOSPHOPROTEIN PDGF-ASSOCIATED PROTEIN"/>
    <property type="match status" value="1"/>
</dbReference>
<reference evidence="3" key="1">
    <citation type="submission" date="2018-01" db="EMBL/GenBank/DDBJ databases">
        <authorList>
            <person name="Mao J.F."/>
        </authorList>
    </citation>
    <scope>NUCLEOTIDE SEQUENCE</scope>
    <source>
        <strain evidence="3">Huo1</strain>
        <tissue evidence="3">Leaf</tissue>
    </source>
</reference>
<sequence>MGRGKFKGKPTGRRQFSTPEEMSKLSTAMHMIFDFDWGGVVYMPAGEKLHLIHEVADVVEDEKSDVESEEESEGEPEKVKGAEGVIQIENPNLVKPKNLKARDADFDKTTELSRREREEIEKQKAHERYMKLQEQGKTDQAKKDLGRLALIRQQRADAAKKREEEKAAKDQKVEGRK</sequence>
<accession>A0A8X8XR21</accession>
<reference evidence="3" key="2">
    <citation type="submission" date="2020-08" db="EMBL/GenBank/DDBJ databases">
        <title>Plant Genome Project.</title>
        <authorList>
            <person name="Zhang R.-G."/>
        </authorList>
    </citation>
    <scope>NUCLEOTIDE SEQUENCE</scope>
    <source>
        <strain evidence="3">Huo1</strain>
        <tissue evidence="3">Leaf</tissue>
    </source>
</reference>
<feature type="compositionally biased region" description="Basic and acidic residues" evidence="1">
    <location>
        <begin position="100"/>
        <end position="146"/>
    </location>
</feature>